<feature type="coiled-coil region" evidence="1">
    <location>
        <begin position="15"/>
        <end position="282"/>
    </location>
</feature>
<dbReference type="AlphaFoldDB" id="A0AAN9TL29"/>
<accession>A0AAN9TL29</accession>
<sequence length="402" mass="46539">MNDSSNSIASLMDENKDLRFEIEQQLNIIESQKQELHSANRKLETLNKMKVEMEIEIEALTGLHQIKGNLETKVKNLEAELSLTKLKCTNLETELQTEKTNYEVAINELNSEIISNLKKGPNDESREERQKEEFQMKLSLLQEANNVLTSNNFDLQTENKGLNDKIILHELTINEKNQEVEELKQLLEAKSNELKSALKLVEELQGEKAALNAELATLKCHPVTANNKRGNSLFAEVDDKRLTVSRELEAFKNKYKELKKSFLKKNAELKALEAENIELRKQWTSDQNAPYESMAALLESHKVRIQELNYIVSILEKRPENPQLINVSELTNRNFDCIKDLVDTERKLNHELRQEMEKRSIRELSQSEEIFKLSQERRVLKAQTMKDAATIAEFKLKIDHKV</sequence>
<keyword evidence="1" id="KW-0175">Coiled coil</keyword>
<evidence type="ECO:0000313" key="3">
    <source>
        <dbReference type="Proteomes" id="UP001367676"/>
    </source>
</evidence>
<dbReference type="EMBL" id="JBBCAQ010000010">
    <property type="protein sequence ID" value="KAK7601104.1"/>
    <property type="molecule type" value="Genomic_DNA"/>
</dbReference>
<organism evidence="2 3">
    <name type="scientific">Parthenolecanium corni</name>
    <dbReference type="NCBI Taxonomy" id="536013"/>
    <lineage>
        <taxon>Eukaryota</taxon>
        <taxon>Metazoa</taxon>
        <taxon>Ecdysozoa</taxon>
        <taxon>Arthropoda</taxon>
        <taxon>Hexapoda</taxon>
        <taxon>Insecta</taxon>
        <taxon>Pterygota</taxon>
        <taxon>Neoptera</taxon>
        <taxon>Paraneoptera</taxon>
        <taxon>Hemiptera</taxon>
        <taxon>Sternorrhyncha</taxon>
        <taxon>Coccoidea</taxon>
        <taxon>Coccidae</taxon>
        <taxon>Parthenolecanium</taxon>
    </lineage>
</organism>
<keyword evidence="3" id="KW-1185">Reference proteome</keyword>
<dbReference type="Proteomes" id="UP001367676">
    <property type="component" value="Unassembled WGS sequence"/>
</dbReference>
<name>A0AAN9TL29_9HEMI</name>
<comment type="caution">
    <text evidence="2">The sequence shown here is derived from an EMBL/GenBank/DDBJ whole genome shotgun (WGS) entry which is preliminary data.</text>
</comment>
<evidence type="ECO:0000256" key="1">
    <source>
        <dbReference type="SAM" id="Coils"/>
    </source>
</evidence>
<gene>
    <name evidence="2" type="ORF">V9T40_008545</name>
</gene>
<proteinExistence type="predicted"/>
<evidence type="ECO:0000313" key="2">
    <source>
        <dbReference type="EMBL" id="KAK7601104.1"/>
    </source>
</evidence>
<protein>
    <submittedName>
        <fullName evidence="2">Uncharacterized protein</fullName>
    </submittedName>
</protein>
<reference evidence="2 3" key="1">
    <citation type="submission" date="2024-03" db="EMBL/GenBank/DDBJ databases">
        <title>Adaptation during the transition from Ophiocordyceps entomopathogen to insect associate is accompanied by gene loss and intensified selection.</title>
        <authorList>
            <person name="Ward C.M."/>
            <person name="Onetto C.A."/>
            <person name="Borneman A.R."/>
        </authorList>
    </citation>
    <scope>NUCLEOTIDE SEQUENCE [LARGE SCALE GENOMIC DNA]</scope>
    <source>
        <strain evidence="2">AWRI1</strain>
        <tissue evidence="2">Single Adult Female</tissue>
    </source>
</reference>